<sequence>MELVVQNGLWCVAFYGDIGQRFKENLGSNVVPLPLESSVPRTEALTHLEKHIHTLSLDNLFPGGNSA</sequence>
<dbReference type="AlphaFoldDB" id="A0A2S5Z6R9"/>
<organism evidence="1 2">
    <name type="scientific">Marinobacter maroccanus</name>
    <dbReference type="NCBI Taxonomy" id="2055143"/>
    <lineage>
        <taxon>Bacteria</taxon>
        <taxon>Pseudomonadati</taxon>
        <taxon>Pseudomonadota</taxon>
        <taxon>Gammaproteobacteria</taxon>
        <taxon>Pseudomonadales</taxon>
        <taxon>Marinobacteraceae</taxon>
        <taxon>Marinobacter</taxon>
    </lineage>
</organism>
<protein>
    <submittedName>
        <fullName evidence="1">Uncharacterized protein</fullName>
    </submittedName>
</protein>
<proteinExistence type="predicted"/>
<gene>
    <name evidence="1" type="ORF">KEHDKFFH_16645</name>
</gene>
<evidence type="ECO:0000313" key="1">
    <source>
        <dbReference type="EMBL" id="PPI83063.1"/>
    </source>
</evidence>
<reference evidence="1 2" key="1">
    <citation type="submission" date="2018-01" db="EMBL/GenBank/DDBJ databases">
        <title>Complete genome sequences of the type strains of Marinobacter flavimaris and Marinobacter maroccanus.</title>
        <authorList>
            <person name="Palau M."/>
            <person name="Boujida N."/>
            <person name="Manresa A."/>
            <person name="Minana-Galbis D."/>
        </authorList>
    </citation>
    <scope>NUCLEOTIDE SEQUENCE [LARGE SCALE GENOMIC DNA]</scope>
    <source>
        <strain evidence="1 2">N4</strain>
    </source>
</reference>
<comment type="caution">
    <text evidence="1">The sequence shown here is derived from an EMBL/GenBank/DDBJ whole genome shotgun (WGS) entry which is preliminary data.</text>
</comment>
<keyword evidence="2" id="KW-1185">Reference proteome</keyword>
<accession>A0A2S5Z6R9</accession>
<dbReference type="EMBL" id="PSSX01000018">
    <property type="protein sequence ID" value="PPI83063.1"/>
    <property type="molecule type" value="Genomic_DNA"/>
</dbReference>
<evidence type="ECO:0000313" key="2">
    <source>
        <dbReference type="Proteomes" id="UP000239917"/>
    </source>
</evidence>
<dbReference type="Proteomes" id="UP000239917">
    <property type="component" value="Unassembled WGS sequence"/>
</dbReference>
<name>A0A2S5Z6R9_9GAMM</name>